<dbReference type="AlphaFoldDB" id="A0A2P6P815"/>
<sequence length="54" mass="6590">MCHLLFCCIVIMTFWIFLNFYFSNFCYSVHCFEIFQLGIPFLLFSFSIINSIEW</sequence>
<keyword evidence="3" id="KW-1185">Reference proteome</keyword>
<keyword evidence="1" id="KW-1133">Transmembrane helix</keyword>
<dbReference type="Proteomes" id="UP000238479">
    <property type="component" value="Chromosome 7"/>
</dbReference>
<organism evidence="2 3">
    <name type="scientific">Rosa chinensis</name>
    <name type="common">China rose</name>
    <dbReference type="NCBI Taxonomy" id="74649"/>
    <lineage>
        <taxon>Eukaryota</taxon>
        <taxon>Viridiplantae</taxon>
        <taxon>Streptophyta</taxon>
        <taxon>Embryophyta</taxon>
        <taxon>Tracheophyta</taxon>
        <taxon>Spermatophyta</taxon>
        <taxon>Magnoliopsida</taxon>
        <taxon>eudicotyledons</taxon>
        <taxon>Gunneridae</taxon>
        <taxon>Pentapetalae</taxon>
        <taxon>rosids</taxon>
        <taxon>fabids</taxon>
        <taxon>Rosales</taxon>
        <taxon>Rosaceae</taxon>
        <taxon>Rosoideae</taxon>
        <taxon>Rosoideae incertae sedis</taxon>
        <taxon>Rosa</taxon>
    </lineage>
</organism>
<dbReference type="Gramene" id="PRQ18064">
    <property type="protein sequence ID" value="PRQ18064"/>
    <property type="gene ID" value="RchiOBHm_Chr7g0201811"/>
</dbReference>
<comment type="caution">
    <text evidence="2">The sequence shown here is derived from an EMBL/GenBank/DDBJ whole genome shotgun (WGS) entry which is preliminary data.</text>
</comment>
<evidence type="ECO:0000313" key="2">
    <source>
        <dbReference type="EMBL" id="PRQ18064.1"/>
    </source>
</evidence>
<accession>A0A2P6P815</accession>
<reference evidence="2 3" key="1">
    <citation type="journal article" date="2018" name="Nat. Genet.">
        <title>The Rosa genome provides new insights in the design of modern roses.</title>
        <authorList>
            <person name="Bendahmane M."/>
        </authorList>
    </citation>
    <scope>NUCLEOTIDE SEQUENCE [LARGE SCALE GENOMIC DNA]</scope>
    <source>
        <strain evidence="3">cv. Old Blush</strain>
    </source>
</reference>
<feature type="transmembrane region" description="Helical" evidence="1">
    <location>
        <begin position="34"/>
        <end position="52"/>
    </location>
</feature>
<keyword evidence="1" id="KW-0812">Transmembrane</keyword>
<gene>
    <name evidence="2" type="ORF">RchiOBHm_Chr7g0201811</name>
</gene>
<evidence type="ECO:0000256" key="1">
    <source>
        <dbReference type="SAM" id="Phobius"/>
    </source>
</evidence>
<proteinExistence type="predicted"/>
<name>A0A2P6P815_ROSCH</name>
<keyword evidence="1" id="KW-0472">Membrane</keyword>
<protein>
    <submittedName>
        <fullName evidence="2">Uncharacterized protein</fullName>
    </submittedName>
</protein>
<feature type="transmembrane region" description="Helical" evidence="1">
    <location>
        <begin position="5"/>
        <end position="22"/>
    </location>
</feature>
<evidence type="ECO:0000313" key="3">
    <source>
        <dbReference type="Proteomes" id="UP000238479"/>
    </source>
</evidence>
<dbReference type="EMBL" id="PDCK01000045">
    <property type="protein sequence ID" value="PRQ18064.1"/>
    <property type="molecule type" value="Genomic_DNA"/>
</dbReference>